<dbReference type="InterPro" id="IPR005901">
    <property type="entry name" value="GLPGLI"/>
</dbReference>
<dbReference type="STRING" id="69322.SAMN05443669_10623"/>
<dbReference type="AlphaFoldDB" id="A0A1M7L4E7"/>
<dbReference type="NCBIfam" id="TIGR01200">
    <property type="entry name" value="GLPGLI"/>
    <property type="match status" value="1"/>
</dbReference>
<dbReference type="Pfam" id="PF22252">
    <property type="entry name" value="PNGase_F-II_N"/>
    <property type="match status" value="1"/>
</dbReference>
<evidence type="ECO:0000313" key="1">
    <source>
        <dbReference type="EMBL" id="SHM72744.1"/>
    </source>
</evidence>
<organism evidence="1 2">
    <name type="scientific">Flavobacterium xanthum</name>
    <dbReference type="NCBI Taxonomy" id="69322"/>
    <lineage>
        <taxon>Bacteria</taxon>
        <taxon>Pseudomonadati</taxon>
        <taxon>Bacteroidota</taxon>
        <taxon>Flavobacteriia</taxon>
        <taxon>Flavobacteriales</taxon>
        <taxon>Flavobacteriaceae</taxon>
        <taxon>Flavobacterium</taxon>
    </lineage>
</organism>
<reference evidence="2" key="1">
    <citation type="submission" date="2016-11" db="EMBL/GenBank/DDBJ databases">
        <authorList>
            <person name="Varghese N."/>
            <person name="Submissions S."/>
        </authorList>
    </citation>
    <scope>NUCLEOTIDE SEQUENCE [LARGE SCALE GENOMIC DNA]</scope>
    <source>
        <strain evidence="2">DSM 3661</strain>
    </source>
</reference>
<keyword evidence="2" id="KW-1185">Reference proteome</keyword>
<proteinExistence type="predicted"/>
<evidence type="ECO:0000313" key="2">
    <source>
        <dbReference type="Proteomes" id="UP000184260"/>
    </source>
</evidence>
<gene>
    <name evidence="1" type="ORF">SAMN05443669_10623</name>
</gene>
<accession>A0A1M7L4E7</accession>
<dbReference type="OrthoDB" id="1440774at2"/>
<sequence>MFTVEAFSKPLLNLVYMKNFYVLSLLFMVCSTVWSQKDSITSINLKYNYVVRGNAAKNITYKAAYDLVLFPDFGLAVYDKEVDKAPKIENITSTSTAIEWKPKGKNLSTLYKNYARNEMFLKSNINFRFFVQKDSLAIFDWDIKEETKTILGYTCQAATTTFRGRNYKAWFTTALPVCGPWKFDSLPGAILEVKASDDYVSWEATGIIVDKQKPDYPQPENPFVLDKALTWSEFKLLYKEKAIAASKYVTKEGEKLNIVTARMGVERYIEEDDKDYQADKVMKKIMNENK</sequence>
<dbReference type="Proteomes" id="UP000184260">
    <property type="component" value="Unassembled WGS sequence"/>
</dbReference>
<name>A0A1M7L4E7_9FLAO</name>
<protein>
    <submittedName>
        <fullName evidence="1">GLPGLI family protein</fullName>
    </submittedName>
</protein>
<dbReference type="EMBL" id="FRBU01000062">
    <property type="protein sequence ID" value="SHM72744.1"/>
    <property type="molecule type" value="Genomic_DNA"/>
</dbReference>